<proteinExistence type="predicted"/>
<evidence type="ECO:0000313" key="2">
    <source>
        <dbReference type="Proteomes" id="UP001172386"/>
    </source>
</evidence>
<gene>
    <name evidence="1" type="ORF">H2198_001881</name>
</gene>
<dbReference type="Proteomes" id="UP001172386">
    <property type="component" value="Unassembled WGS sequence"/>
</dbReference>
<protein>
    <submittedName>
        <fullName evidence="1">Uncharacterized protein</fullName>
    </submittedName>
</protein>
<accession>A0ACC3AFJ1</accession>
<evidence type="ECO:0000313" key="1">
    <source>
        <dbReference type="EMBL" id="KAJ9661501.1"/>
    </source>
</evidence>
<organism evidence="1 2">
    <name type="scientific">Neophaeococcomyces mojaviensis</name>
    <dbReference type="NCBI Taxonomy" id="3383035"/>
    <lineage>
        <taxon>Eukaryota</taxon>
        <taxon>Fungi</taxon>
        <taxon>Dikarya</taxon>
        <taxon>Ascomycota</taxon>
        <taxon>Pezizomycotina</taxon>
        <taxon>Eurotiomycetes</taxon>
        <taxon>Chaetothyriomycetidae</taxon>
        <taxon>Chaetothyriales</taxon>
        <taxon>Chaetothyriales incertae sedis</taxon>
        <taxon>Neophaeococcomyces</taxon>
    </lineage>
</organism>
<sequence length="578" mass="61543">MINPKNEKAVSLSEKESAHYSHRDLARTDTHETHDNLHVHNELAHKGDDSDGQVEWTARTMIAALSLGALYTGSQIMLYFVGGCLNFIQVDLGAETNGSWLPVSNTLAITAVAPFTGYLQDLLGRRNITLFGSVIIMVGIALIGSARSFGMGVTGMAISGAGAGICELTALAGISDIVPVRQRGIALALMTGCIIPFTPYVMYSQLLSTYHTWRWGQWISLIWNALVFIGLATTYFPKSHPRMEGFTKRKILARIDYVGAALSITGITLFLVALQAGGYSHPWTSAYVLAQLIIGILLIIAWIVWEARFAKFPMIPKEMFQGQRIVALAFFIAFVAGMDFYSVINFFPLSFGAVYDPDPVQVGLKGLGYGVSTTVGAVFFNALLSTKIPAKVILMVAAVLMTAFAGGLAATTPDTAKLAVALGTISSFGIGGVLVPSATVALIVVPDALLATTAALSLSIRTIGGSIGFTIYYNVFVNKLSKALPEKVAEYAMGAGLSAADAPDFVAAFLSAPSTIANAPGYTAEVAAAATIGTKWAYAYALKYVWICSIPFGVLAFISCCFLPSIKKYQTNRVAVAL</sequence>
<name>A0ACC3AFJ1_9EURO</name>
<keyword evidence="2" id="KW-1185">Reference proteome</keyword>
<reference evidence="1" key="1">
    <citation type="submission" date="2022-10" db="EMBL/GenBank/DDBJ databases">
        <title>Culturing micro-colonial fungi from biological soil crusts in the Mojave desert and describing Neophaeococcomyces mojavensis, and introducing the new genera and species Taxawa tesnikishii.</title>
        <authorList>
            <person name="Kurbessoian T."/>
            <person name="Stajich J.E."/>
        </authorList>
    </citation>
    <scope>NUCLEOTIDE SEQUENCE</scope>
    <source>
        <strain evidence="1">JES_112</strain>
    </source>
</reference>
<dbReference type="EMBL" id="JAPDRQ010000022">
    <property type="protein sequence ID" value="KAJ9661501.1"/>
    <property type="molecule type" value="Genomic_DNA"/>
</dbReference>
<comment type="caution">
    <text evidence="1">The sequence shown here is derived from an EMBL/GenBank/DDBJ whole genome shotgun (WGS) entry which is preliminary data.</text>
</comment>